<dbReference type="NCBIfam" id="NF045469">
    <property type="entry name" value="Opp1B"/>
    <property type="match status" value="1"/>
</dbReference>
<keyword evidence="3" id="KW-1003">Cell membrane</keyword>
<feature type="transmembrane region" description="Helical" evidence="13">
    <location>
        <begin position="230"/>
        <end position="257"/>
    </location>
</feature>
<feature type="transmembrane region" description="Helical" evidence="13">
    <location>
        <begin position="277"/>
        <end position="302"/>
    </location>
</feature>
<keyword evidence="16" id="KW-1185">Reference proteome</keyword>
<evidence type="ECO:0000256" key="10">
    <source>
        <dbReference type="ARBA" id="ARBA00024202"/>
    </source>
</evidence>
<proteinExistence type="inferred from homology"/>
<evidence type="ECO:0000256" key="9">
    <source>
        <dbReference type="ARBA" id="ARBA00023136"/>
    </source>
</evidence>
<sequence length="312" mass="34825">MGKFIISRIISLIPVLLGISLLTFILIQLVPVDPAEVYLRLSQIPPTDEAVAVTRAELGLDKPLHQQYFSWLRKVARLDFGSSFVTKKPVLDELLYCFPATIKLTAVSLVIVLLISIPLGVLSALYKNTILDQLCRIFAFTGASMPNFWLGFVLIYFLSLKLDLLPVYGRGTPAHLVLPATTLALGSAAVYTRLLRTSMLENLRQHFVLYARARGLKERLVVVRHIMKNALIPVVIAFGMTLGHMLAGSVIVENVFAWPGVGRYIVSSIFNRDYPVIQAYVLFMAVIFVLLNLIVDIICGFLDPKIRLGWDK</sequence>
<dbReference type="InterPro" id="IPR045621">
    <property type="entry name" value="BPD_transp_1_N"/>
</dbReference>
<dbReference type="Gene3D" id="1.10.3720.10">
    <property type="entry name" value="MetI-like"/>
    <property type="match status" value="1"/>
</dbReference>
<feature type="transmembrane region" description="Helical" evidence="13">
    <location>
        <begin position="137"/>
        <end position="157"/>
    </location>
</feature>
<evidence type="ECO:0000259" key="14">
    <source>
        <dbReference type="PROSITE" id="PS50928"/>
    </source>
</evidence>
<keyword evidence="4" id="KW-0533">Nickel</keyword>
<evidence type="ECO:0000256" key="5">
    <source>
        <dbReference type="ARBA" id="ARBA00022692"/>
    </source>
</evidence>
<dbReference type="GO" id="GO:0015099">
    <property type="term" value="F:nickel cation transmembrane transporter activity"/>
    <property type="evidence" value="ECO:0007669"/>
    <property type="project" value="InterPro"/>
</dbReference>
<dbReference type="InterPro" id="IPR050036">
    <property type="entry name" value="CntB"/>
</dbReference>
<keyword evidence="2 13" id="KW-0813">Transport</keyword>
<protein>
    <recommendedName>
        <fullName evidence="12">Nickel import system permease protein NikB</fullName>
    </recommendedName>
</protein>
<keyword evidence="5 13" id="KW-0812">Transmembrane</keyword>
<dbReference type="STRING" id="341036.SAMN05660649_02076"/>
<dbReference type="NCBIfam" id="NF045470">
    <property type="entry name" value="Opp2B"/>
    <property type="match status" value="1"/>
</dbReference>
<accession>A0A1I2T104</accession>
<dbReference type="PROSITE" id="PS50928">
    <property type="entry name" value="ABC_TM1"/>
    <property type="match status" value="1"/>
</dbReference>
<keyword evidence="7" id="KW-0406">Ion transport</keyword>
<dbReference type="GO" id="GO:0005886">
    <property type="term" value="C:plasma membrane"/>
    <property type="evidence" value="ECO:0007669"/>
    <property type="project" value="UniProtKB-SubCell"/>
</dbReference>
<dbReference type="PANTHER" id="PTHR43163:SF6">
    <property type="entry name" value="DIPEPTIDE TRANSPORT SYSTEM PERMEASE PROTEIN DPPB-RELATED"/>
    <property type="match status" value="1"/>
</dbReference>
<dbReference type="InterPro" id="IPR050045">
    <property type="entry name" value="Opp2B"/>
</dbReference>
<dbReference type="Pfam" id="PF00528">
    <property type="entry name" value="BPD_transp_1"/>
    <property type="match status" value="1"/>
</dbReference>
<dbReference type="EMBL" id="FOOX01000006">
    <property type="protein sequence ID" value="SFG57829.1"/>
    <property type="molecule type" value="Genomic_DNA"/>
</dbReference>
<dbReference type="SUPFAM" id="SSF161098">
    <property type="entry name" value="MetI-like"/>
    <property type="match status" value="1"/>
</dbReference>
<keyword evidence="8" id="KW-0921">Nickel transport</keyword>
<keyword evidence="9 13" id="KW-0472">Membrane</keyword>
<evidence type="ECO:0000256" key="2">
    <source>
        <dbReference type="ARBA" id="ARBA00022448"/>
    </source>
</evidence>
<gene>
    <name evidence="15" type="ORF">SAMN05660649_02076</name>
</gene>
<dbReference type="OrthoDB" id="9789439at2"/>
<comment type="subunit">
    <text evidence="11">The complex is composed of two ATP-binding proteins (NikD and NikE), two transmembrane proteins (NikB and NikC) and a solute-binding protein (NikA).</text>
</comment>
<keyword evidence="6 13" id="KW-1133">Transmembrane helix</keyword>
<evidence type="ECO:0000256" key="13">
    <source>
        <dbReference type="RuleBase" id="RU363032"/>
    </source>
</evidence>
<evidence type="ECO:0000256" key="3">
    <source>
        <dbReference type="ARBA" id="ARBA00022475"/>
    </source>
</evidence>
<feature type="transmembrane region" description="Helical" evidence="13">
    <location>
        <begin position="177"/>
        <end position="195"/>
    </location>
</feature>
<evidence type="ECO:0000313" key="16">
    <source>
        <dbReference type="Proteomes" id="UP000199337"/>
    </source>
</evidence>
<dbReference type="PANTHER" id="PTHR43163">
    <property type="entry name" value="DIPEPTIDE TRANSPORT SYSTEM PERMEASE PROTEIN DPPB-RELATED"/>
    <property type="match status" value="1"/>
</dbReference>
<comment type="similarity">
    <text evidence="10">Belongs to the binding-protein-dependent transport system permease family. OppBC subfamily.</text>
</comment>
<dbReference type="RefSeq" id="WP_092471299.1">
    <property type="nucleotide sequence ID" value="NZ_FOOX01000006.1"/>
</dbReference>
<comment type="subcellular location">
    <subcellularLocation>
        <location evidence="1 13">Cell membrane</location>
        <topology evidence="1 13">Multi-pass membrane protein</topology>
    </subcellularLocation>
</comment>
<evidence type="ECO:0000256" key="12">
    <source>
        <dbReference type="ARBA" id="ARBA00044774"/>
    </source>
</evidence>
<evidence type="ECO:0000313" key="15">
    <source>
        <dbReference type="EMBL" id="SFG57829.1"/>
    </source>
</evidence>
<dbReference type="Proteomes" id="UP000199337">
    <property type="component" value="Unassembled WGS sequence"/>
</dbReference>
<feature type="domain" description="ABC transmembrane type-1" evidence="14">
    <location>
        <begin position="98"/>
        <end position="295"/>
    </location>
</feature>
<reference evidence="16" key="1">
    <citation type="submission" date="2016-10" db="EMBL/GenBank/DDBJ databases">
        <authorList>
            <person name="Varghese N."/>
            <person name="Submissions S."/>
        </authorList>
    </citation>
    <scope>NUCLEOTIDE SEQUENCE [LARGE SCALE GENOMIC DNA]</scope>
    <source>
        <strain evidence="16">DSM 17038</strain>
    </source>
</reference>
<dbReference type="InterPro" id="IPR035906">
    <property type="entry name" value="MetI-like_sf"/>
</dbReference>
<dbReference type="Pfam" id="PF19300">
    <property type="entry name" value="BPD_transp_1_N"/>
    <property type="match status" value="1"/>
</dbReference>
<evidence type="ECO:0000256" key="6">
    <source>
        <dbReference type="ARBA" id="ARBA00022989"/>
    </source>
</evidence>
<dbReference type="InterPro" id="IPR000515">
    <property type="entry name" value="MetI-like"/>
</dbReference>
<evidence type="ECO:0000256" key="1">
    <source>
        <dbReference type="ARBA" id="ARBA00004651"/>
    </source>
</evidence>
<evidence type="ECO:0000256" key="8">
    <source>
        <dbReference type="ARBA" id="ARBA00023112"/>
    </source>
</evidence>
<organism evidence="15 16">
    <name type="scientific">Desulfotruncus arcticus DSM 17038</name>
    <dbReference type="NCBI Taxonomy" id="1121424"/>
    <lineage>
        <taxon>Bacteria</taxon>
        <taxon>Bacillati</taxon>
        <taxon>Bacillota</taxon>
        <taxon>Clostridia</taxon>
        <taxon>Eubacteriales</taxon>
        <taxon>Desulfallaceae</taxon>
        <taxon>Desulfotruncus</taxon>
    </lineage>
</organism>
<evidence type="ECO:0000256" key="11">
    <source>
        <dbReference type="ARBA" id="ARBA00038669"/>
    </source>
</evidence>
<feature type="transmembrane region" description="Helical" evidence="13">
    <location>
        <begin position="12"/>
        <end position="30"/>
    </location>
</feature>
<name>A0A1I2T104_9FIRM</name>
<evidence type="ECO:0000256" key="7">
    <source>
        <dbReference type="ARBA" id="ARBA00023065"/>
    </source>
</evidence>
<dbReference type="CDD" id="cd06261">
    <property type="entry name" value="TM_PBP2"/>
    <property type="match status" value="1"/>
</dbReference>
<feature type="transmembrane region" description="Helical" evidence="13">
    <location>
        <begin position="104"/>
        <end position="125"/>
    </location>
</feature>
<dbReference type="AlphaFoldDB" id="A0A1I2T104"/>
<evidence type="ECO:0000256" key="4">
    <source>
        <dbReference type="ARBA" id="ARBA00022596"/>
    </source>
</evidence>